<keyword evidence="2" id="KW-1185">Reference proteome</keyword>
<comment type="caution">
    <text evidence="1">The sequence shown here is derived from an EMBL/GenBank/DDBJ whole genome shotgun (WGS) entry which is preliminary data.</text>
</comment>
<evidence type="ECO:0000313" key="1">
    <source>
        <dbReference type="EMBL" id="KAJ8670331.1"/>
    </source>
</evidence>
<name>A0ACC2NI79_9HYME</name>
<dbReference type="Proteomes" id="UP001239111">
    <property type="component" value="Chromosome 3"/>
</dbReference>
<organism evidence="1 2">
    <name type="scientific">Eretmocerus hayati</name>
    <dbReference type="NCBI Taxonomy" id="131215"/>
    <lineage>
        <taxon>Eukaryota</taxon>
        <taxon>Metazoa</taxon>
        <taxon>Ecdysozoa</taxon>
        <taxon>Arthropoda</taxon>
        <taxon>Hexapoda</taxon>
        <taxon>Insecta</taxon>
        <taxon>Pterygota</taxon>
        <taxon>Neoptera</taxon>
        <taxon>Endopterygota</taxon>
        <taxon>Hymenoptera</taxon>
        <taxon>Apocrita</taxon>
        <taxon>Proctotrupomorpha</taxon>
        <taxon>Chalcidoidea</taxon>
        <taxon>Aphelinidae</taxon>
        <taxon>Aphelininae</taxon>
        <taxon>Eretmocerus</taxon>
    </lineage>
</organism>
<accession>A0ACC2NI79</accession>
<gene>
    <name evidence="1" type="ORF">QAD02_001590</name>
</gene>
<reference evidence="1" key="1">
    <citation type="submission" date="2023-04" db="EMBL/GenBank/DDBJ databases">
        <title>A chromosome-level genome assembly of the parasitoid wasp Eretmocerus hayati.</title>
        <authorList>
            <person name="Zhong Y."/>
            <person name="Liu S."/>
            <person name="Liu Y."/>
        </authorList>
    </citation>
    <scope>NUCLEOTIDE SEQUENCE</scope>
    <source>
        <strain evidence="1">ZJU_SS_LIU_2023</strain>
    </source>
</reference>
<evidence type="ECO:0000313" key="2">
    <source>
        <dbReference type="Proteomes" id="UP001239111"/>
    </source>
</evidence>
<proteinExistence type="predicted"/>
<protein>
    <submittedName>
        <fullName evidence="1">Uncharacterized protein</fullName>
    </submittedName>
</protein>
<sequence>MDNSYKNELEFLDLSNLDNHDRDELTALLKSSAVAQELNLPWDCGENDYNGIVEQPPIQLEPKMWTHYGLEENMMKYETQANTSSSVLVSVPSTIQYGQQLIPAQMYHEWGPNMYMNNIPSDHNVQPYMQGMAAFPPHMYPPGNENQDLSSMRDAGRRGRGRGSKNFNRNVTHNEIQTNYLGDHNQYSLGHVQYQPYLCISDPNVAPQQHPAAGQPIYFPSAMYHSPTLAQQQTHHLDYMPQYHQSSSNTKYNHQSQSLLPQTNGESTKSTNHKSYDQPLENLYERKMQNVNISKPSIHQMLDDETSSSQTNIVTTVIVNNSNVDSSINDVEENLTAISNPNNKKFDVKIEQHIVSTRNDSYKSAEKNDIPCVNIKSSIEVKQNGNESKECDEAASQAKTPTSSTTSKLAVPTVEREIENEEVIEVSLNENLTVSDAVPLSTSPPVSSANKSWASILKKPSDPLIEGASKPTAFIAPSIITTSVDNNELSSVEKAQPSPRSFQNISDNTKSSDYSPLHTEIPQVHCDDPISYRMGEFLLGYQMDKQTVSLLPRGLTNRSNYCYINSILQALLACPPFYNLLMALPYSKSQSRRSSSPLIDNMIKFVREFVPLPEGARLARKDRAQKKNEDSVVDIQSGVPFEPSYIYTILKNSASGIFSVEGRQEDAEEFLSCLLNGISDEMLELMKLANNNDQKSVECVESSVNYNQDEEEWKVMGPKNKGSITRSTDFGRTPISDIFRGQLRSRVVRASEQATDYVQPFFTLQLDIEKAESVRTALDLLVGKDQLEGMTCSKTKQQIEAWKQVTLEELPVILILHLKWFDYNLDGCSKIVKSVEFPIDLKIDNKLMSNNARPKLGQKQRQYKLFAVTYHDGKEATKGHYVTDAFHVGYGGWVRYDDSSLKGVSEGNVLNPQPPRVPYLLYYRRCDTIGSNQSNSVKTR</sequence>
<dbReference type="EMBL" id="CM056743">
    <property type="protein sequence ID" value="KAJ8670331.1"/>
    <property type="molecule type" value="Genomic_DNA"/>
</dbReference>